<dbReference type="OMA" id="MLTFRHG"/>
<protein>
    <submittedName>
        <fullName evidence="2">Alpha/beta hydrolase</fullName>
    </submittedName>
</protein>
<dbReference type="AlphaFoldDB" id="A0A161TPL4"/>
<organism evidence="2 3">
    <name type="scientific">Xylona heveae (strain CBS 132557 / TC161)</name>
    <dbReference type="NCBI Taxonomy" id="1328760"/>
    <lineage>
        <taxon>Eukaryota</taxon>
        <taxon>Fungi</taxon>
        <taxon>Dikarya</taxon>
        <taxon>Ascomycota</taxon>
        <taxon>Pezizomycotina</taxon>
        <taxon>Xylonomycetes</taxon>
        <taxon>Xylonales</taxon>
        <taxon>Xylonaceae</taxon>
        <taxon>Xylona</taxon>
    </lineage>
</organism>
<sequence>MPLTAAEIVQLPEFKNVVWDLKPTKKGRVPVAKGRGGPFELSYEVHGQGPLRLVWIMGLGAYKTGWQRQTKDLAHGKSSKYSSLIFDNRGMGESDKPVVRYSTSEMAKDTIEILDHLGWTDSRQLHVIGISMGGMIAQELALLIPDRVASLSLVSTAPRLVNTVGFIENLRNRINLFIPKPIDVQLQHVKANLFCEEWLNAPDSVGGFPTNGDFFAAQEISKRMDKEGFTRKGFMLQAIAAGWHHKSPEQLSLLGDRVGRDRIQVLHGTIDRMITVPHAHMLADELGGEQSGLKKIIFEGRGHVLPVEEREQFNELIEALVAKAEAMRES</sequence>
<evidence type="ECO:0000313" key="2">
    <source>
        <dbReference type="EMBL" id="KZF24166.1"/>
    </source>
</evidence>
<evidence type="ECO:0000259" key="1">
    <source>
        <dbReference type="Pfam" id="PF00561"/>
    </source>
</evidence>
<dbReference type="STRING" id="1328760.A0A161TPL4"/>
<name>A0A161TPL4_XYLHT</name>
<dbReference type="InterPro" id="IPR050471">
    <property type="entry name" value="AB_hydrolase"/>
</dbReference>
<dbReference type="PANTHER" id="PTHR43433:SF5">
    <property type="entry name" value="AB HYDROLASE-1 DOMAIN-CONTAINING PROTEIN"/>
    <property type="match status" value="1"/>
</dbReference>
<dbReference type="EMBL" id="KV407456">
    <property type="protein sequence ID" value="KZF24166.1"/>
    <property type="molecule type" value="Genomic_DNA"/>
</dbReference>
<dbReference type="Gene3D" id="3.40.50.1820">
    <property type="entry name" value="alpha/beta hydrolase"/>
    <property type="match status" value="1"/>
</dbReference>
<proteinExistence type="predicted"/>
<reference evidence="2 3" key="1">
    <citation type="journal article" date="2016" name="Fungal Biol.">
        <title>The genome of Xylona heveae provides a window into fungal endophytism.</title>
        <authorList>
            <person name="Gazis R."/>
            <person name="Kuo A."/>
            <person name="Riley R."/>
            <person name="LaButti K."/>
            <person name="Lipzen A."/>
            <person name="Lin J."/>
            <person name="Amirebrahimi M."/>
            <person name="Hesse C.N."/>
            <person name="Spatafora J.W."/>
            <person name="Henrissat B."/>
            <person name="Hainaut M."/>
            <person name="Grigoriev I.V."/>
            <person name="Hibbett D.S."/>
        </authorList>
    </citation>
    <scope>NUCLEOTIDE SEQUENCE [LARGE SCALE GENOMIC DNA]</scope>
    <source>
        <strain evidence="2 3">TC161</strain>
    </source>
</reference>
<dbReference type="InterPro" id="IPR029058">
    <property type="entry name" value="AB_hydrolase_fold"/>
</dbReference>
<dbReference type="InterPro" id="IPR000073">
    <property type="entry name" value="AB_hydrolase_1"/>
</dbReference>
<keyword evidence="3" id="KW-1185">Reference proteome</keyword>
<evidence type="ECO:0000313" key="3">
    <source>
        <dbReference type="Proteomes" id="UP000076632"/>
    </source>
</evidence>
<keyword evidence="2" id="KW-0378">Hydrolase</keyword>
<gene>
    <name evidence="2" type="ORF">L228DRAFT_245057</name>
</gene>
<dbReference type="Proteomes" id="UP000076632">
    <property type="component" value="Unassembled WGS sequence"/>
</dbReference>
<dbReference type="PRINTS" id="PR00111">
    <property type="entry name" value="ABHYDROLASE"/>
</dbReference>
<dbReference type="SUPFAM" id="SSF53474">
    <property type="entry name" value="alpha/beta-Hydrolases"/>
    <property type="match status" value="1"/>
</dbReference>
<dbReference type="OrthoDB" id="19657at2759"/>
<dbReference type="GO" id="GO:0016787">
    <property type="term" value="F:hydrolase activity"/>
    <property type="evidence" value="ECO:0007669"/>
    <property type="project" value="UniProtKB-KW"/>
</dbReference>
<dbReference type="PANTHER" id="PTHR43433">
    <property type="entry name" value="HYDROLASE, ALPHA/BETA FOLD FAMILY PROTEIN"/>
    <property type="match status" value="1"/>
</dbReference>
<dbReference type="RefSeq" id="XP_018189721.1">
    <property type="nucleotide sequence ID" value="XM_018332070.1"/>
</dbReference>
<accession>A0A161TPL4</accession>
<dbReference type="GeneID" id="28897207"/>
<dbReference type="InParanoid" id="A0A161TPL4"/>
<dbReference type="Pfam" id="PF00561">
    <property type="entry name" value="Abhydrolase_1"/>
    <property type="match status" value="1"/>
</dbReference>
<feature type="domain" description="AB hydrolase-1" evidence="1">
    <location>
        <begin position="55"/>
        <end position="169"/>
    </location>
</feature>